<proteinExistence type="predicted"/>
<sequence>MSDAQNKAFVNVPAGTSEGLAVDIGTGNDVIIDVVSVGNGATDEAVLFASFSDATGDRNVVVAANATKKIRVLSYTLNAAGGANTITWETATTALAGAMDIVDNASLHASCVHGLMETVANEALNISMTAATLVAGHVTYVLI</sequence>
<accession>A0A0F8ZHU0</accession>
<organism evidence="1">
    <name type="scientific">marine sediment metagenome</name>
    <dbReference type="NCBI Taxonomy" id="412755"/>
    <lineage>
        <taxon>unclassified sequences</taxon>
        <taxon>metagenomes</taxon>
        <taxon>ecological metagenomes</taxon>
    </lineage>
</organism>
<dbReference type="EMBL" id="LAZR01047812">
    <property type="protein sequence ID" value="KKK93347.1"/>
    <property type="molecule type" value="Genomic_DNA"/>
</dbReference>
<reference evidence="1" key="1">
    <citation type="journal article" date="2015" name="Nature">
        <title>Complex archaea that bridge the gap between prokaryotes and eukaryotes.</title>
        <authorList>
            <person name="Spang A."/>
            <person name="Saw J.H."/>
            <person name="Jorgensen S.L."/>
            <person name="Zaremba-Niedzwiedzka K."/>
            <person name="Martijn J."/>
            <person name="Lind A.E."/>
            <person name="van Eijk R."/>
            <person name="Schleper C."/>
            <person name="Guy L."/>
            <person name="Ettema T.J."/>
        </authorList>
    </citation>
    <scope>NUCLEOTIDE SEQUENCE</scope>
</reference>
<name>A0A0F8ZHU0_9ZZZZ</name>
<dbReference type="AlphaFoldDB" id="A0A0F8ZHU0"/>
<comment type="caution">
    <text evidence="1">The sequence shown here is derived from an EMBL/GenBank/DDBJ whole genome shotgun (WGS) entry which is preliminary data.</text>
</comment>
<protein>
    <submittedName>
        <fullName evidence="1">Uncharacterized protein</fullName>
    </submittedName>
</protein>
<evidence type="ECO:0000313" key="1">
    <source>
        <dbReference type="EMBL" id="KKK93347.1"/>
    </source>
</evidence>
<gene>
    <name evidence="1" type="ORF">LCGC14_2693790</name>
</gene>